<dbReference type="InterPro" id="IPR013762">
    <property type="entry name" value="Integrase-like_cat_sf"/>
</dbReference>
<keyword evidence="1" id="KW-0233">DNA recombination</keyword>
<dbReference type="Proteomes" id="UP000195440">
    <property type="component" value="Unassembled WGS sequence"/>
</dbReference>
<dbReference type="GO" id="GO:0006310">
    <property type="term" value="P:DNA recombination"/>
    <property type="evidence" value="ECO:0007669"/>
    <property type="project" value="UniProtKB-KW"/>
</dbReference>
<evidence type="ECO:0000313" key="3">
    <source>
        <dbReference type="EMBL" id="OUM73726.1"/>
    </source>
</evidence>
<dbReference type="InterPro" id="IPR002104">
    <property type="entry name" value="Integrase_catalytic"/>
</dbReference>
<organism evidence="3 4">
    <name type="scientific">Pseudomonas caspiana</name>
    <dbReference type="NCBI Taxonomy" id="1451454"/>
    <lineage>
        <taxon>Bacteria</taxon>
        <taxon>Pseudomonadati</taxon>
        <taxon>Pseudomonadota</taxon>
        <taxon>Gammaproteobacteria</taxon>
        <taxon>Pseudomonadales</taxon>
        <taxon>Pseudomonadaceae</taxon>
        <taxon>Pseudomonas</taxon>
    </lineage>
</organism>
<dbReference type="Gene3D" id="1.10.443.10">
    <property type="entry name" value="Intergrase catalytic core"/>
    <property type="match status" value="1"/>
</dbReference>
<dbReference type="GO" id="GO:0015074">
    <property type="term" value="P:DNA integration"/>
    <property type="evidence" value="ECO:0007669"/>
    <property type="project" value="InterPro"/>
</dbReference>
<evidence type="ECO:0000256" key="1">
    <source>
        <dbReference type="ARBA" id="ARBA00023172"/>
    </source>
</evidence>
<dbReference type="EMBL" id="LOHF01000008">
    <property type="protein sequence ID" value="OUM73726.1"/>
    <property type="molecule type" value="Genomic_DNA"/>
</dbReference>
<dbReference type="GO" id="GO:0003677">
    <property type="term" value="F:DNA binding"/>
    <property type="evidence" value="ECO:0007669"/>
    <property type="project" value="InterPro"/>
</dbReference>
<dbReference type="AlphaFoldDB" id="A0A1Y3P1M4"/>
<gene>
    <name evidence="3" type="ORF">AUC60_11665</name>
</gene>
<dbReference type="PROSITE" id="PS51898">
    <property type="entry name" value="TYR_RECOMBINASE"/>
    <property type="match status" value="1"/>
</dbReference>
<dbReference type="Pfam" id="PF00589">
    <property type="entry name" value="Phage_integrase"/>
    <property type="match status" value="1"/>
</dbReference>
<name>A0A1Y3P1M4_9PSED</name>
<dbReference type="SUPFAM" id="SSF56349">
    <property type="entry name" value="DNA breaking-rejoining enzymes"/>
    <property type="match status" value="1"/>
</dbReference>
<evidence type="ECO:0000259" key="2">
    <source>
        <dbReference type="PROSITE" id="PS51898"/>
    </source>
</evidence>
<keyword evidence="4" id="KW-1185">Reference proteome</keyword>
<reference evidence="3 4" key="1">
    <citation type="journal article" date="2017" name="Syst. Appl. Microbiol.">
        <title>Pseudomonas caspiana sp. nov., a citrus pathogen in the Pseudomonas syringae phylogenetic group.</title>
        <authorList>
            <person name="Busquets A."/>
            <person name="Gomila M."/>
            <person name="Beiki F."/>
            <person name="Mulet M."/>
            <person name="Rahimian H."/>
            <person name="Garcia-Valdes E."/>
            <person name="Lalucat J."/>
        </authorList>
    </citation>
    <scope>NUCLEOTIDE SEQUENCE [LARGE SCALE GENOMIC DNA]</scope>
    <source>
        <strain evidence="3 4">FBF102</strain>
    </source>
</reference>
<accession>A0A1Y3P1M4</accession>
<evidence type="ECO:0000313" key="4">
    <source>
        <dbReference type="Proteomes" id="UP000195440"/>
    </source>
</evidence>
<protein>
    <recommendedName>
        <fullName evidence="2">Tyr recombinase domain-containing protein</fullName>
    </recommendedName>
</protein>
<feature type="domain" description="Tyr recombinase" evidence="2">
    <location>
        <begin position="82"/>
        <end position="263"/>
    </location>
</feature>
<dbReference type="InterPro" id="IPR011010">
    <property type="entry name" value="DNA_brk_join_enz"/>
</dbReference>
<proteinExistence type="predicted"/>
<comment type="caution">
    <text evidence="3">The sequence shown here is derived from an EMBL/GenBank/DDBJ whole genome shotgun (WGS) entry which is preliminary data.</text>
</comment>
<sequence length="270" mass="29736">MERLSAFLKESGLSLNFDSIDLWLKSLNRAPKTLSQYIMAGTAYWEWAMRYDAGWREAFKEQANPFKGHVLPSGGGRDSAGEKRKVYTTRDLEKLHGGALDAGNGPLADLILLGAYTGSRIEQLCQLRVEHVIEQDGIQSFDFIGGKNENAERVVPVHDAIKVTVDRLINDSKDGYLIPTTTQNKHGKRSHALSKAFGLLRTKMGFGPLHVFHSMRNTVVTALARADVPGPLIAELVGHDTGTVTFDVYARGASAIQKYNAVMKLPKLSI</sequence>